<dbReference type="GO" id="GO:0017004">
    <property type="term" value="P:cytochrome complex assembly"/>
    <property type="evidence" value="ECO:0007669"/>
    <property type="project" value="UniProtKB-KW"/>
</dbReference>
<dbReference type="SUPFAM" id="SSF52833">
    <property type="entry name" value="Thioredoxin-like"/>
    <property type="match status" value="1"/>
</dbReference>
<dbReference type="AlphaFoldDB" id="A0AAU9DDF6"/>
<dbReference type="EMBL" id="AP025314">
    <property type="protein sequence ID" value="BDD11216.1"/>
    <property type="molecule type" value="Genomic_DNA"/>
</dbReference>
<evidence type="ECO:0000256" key="3">
    <source>
        <dbReference type="ARBA" id="ARBA00023157"/>
    </source>
</evidence>
<dbReference type="GO" id="GO:0016209">
    <property type="term" value="F:antioxidant activity"/>
    <property type="evidence" value="ECO:0007669"/>
    <property type="project" value="InterPro"/>
</dbReference>
<keyword evidence="5" id="KW-0175">Coiled coil</keyword>
<accession>A0AAU9DDF6</accession>
<dbReference type="KEGG" id="fax:FUAX_36480"/>
<comment type="subcellular location">
    <subcellularLocation>
        <location evidence="1">Cell envelope</location>
    </subcellularLocation>
</comment>
<evidence type="ECO:0000313" key="8">
    <source>
        <dbReference type="Proteomes" id="UP001348817"/>
    </source>
</evidence>
<reference evidence="7 8" key="1">
    <citation type="submission" date="2021-12" db="EMBL/GenBank/DDBJ databases">
        <title>Genome sequencing of bacteria with rrn-lacking chromosome and rrn-plasmid.</title>
        <authorList>
            <person name="Anda M."/>
            <person name="Iwasaki W."/>
        </authorList>
    </citation>
    <scope>NUCLEOTIDE SEQUENCE [LARGE SCALE GENOMIC DNA]</scope>
    <source>
        <strain evidence="7 8">DSM 100852</strain>
    </source>
</reference>
<keyword evidence="4" id="KW-0676">Redox-active center</keyword>
<evidence type="ECO:0000256" key="2">
    <source>
        <dbReference type="ARBA" id="ARBA00022748"/>
    </source>
</evidence>
<dbReference type="PANTHER" id="PTHR42852">
    <property type="entry name" value="THIOL:DISULFIDE INTERCHANGE PROTEIN DSBE"/>
    <property type="match status" value="1"/>
</dbReference>
<keyword evidence="3" id="KW-1015">Disulfide bond</keyword>
<protein>
    <submittedName>
        <fullName evidence="7">Thiol:disulfide interchange protein</fullName>
    </submittedName>
</protein>
<sequence length="374" mass="40983">MRQFLTVAACASMLAACAPQDQKTDGFTIKGTLEGAETGAKLVLARVNAEGNDLVGIDTVSVDSTKAFAFQASLEMPEALYLKVDGQRGATKFLADKKSSMTATINLNDPRSNKFEGSVVQAGYDAAMDSLKSIEEQQKALGQEYQKAAAEKNKAEQERIIKAYEGLQKQGTEKVVAYVKANPKSAAVPFLLTDVIARRERDDLGLWKEVLGLMDTAYLEVPSVKRLRKDLDILEAVAIGQPAPDFSQNDAEGNSISLSSFKGKPVLIDFWASWCGPCRRANPEMVATYKKYKDKGFQMFGVSLDENKDKWLKAIEDDGLEWQHVSDLKGWGNAAAKQYGVKGIPHTVLIDAEGKIVAKNLHGEELQKKIEELL</sequence>
<dbReference type="PROSITE" id="PS51257">
    <property type="entry name" value="PROKAR_LIPOPROTEIN"/>
    <property type="match status" value="1"/>
</dbReference>
<feature type="coiled-coil region" evidence="5">
    <location>
        <begin position="131"/>
        <end position="167"/>
    </location>
</feature>
<dbReference type="RefSeq" id="WP_338392724.1">
    <property type="nucleotide sequence ID" value="NZ_AP025314.1"/>
</dbReference>
<dbReference type="GO" id="GO:0016491">
    <property type="term" value="F:oxidoreductase activity"/>
    <property type="evidence" value="ECO:0007669"/>
    <property type="project" value="InterPro"/>
</dbReference>
<dbReference type="Proteomes" id="UP001348817">
    <property type="component" value="Chromosome"/>
</dbReference>
<dbReference type="InterPro" id="IPR050553">
    <property type="entry name" value="Thioredoxin_ResA/DsbE_sf"/>
</dbReference>
<dbReference type="InterPro" id="IPR025380">
    <property type="entry name" value="DUF4369"/>
</dbReference>
<keyword evidence="2" id="KW-0201">Cytochrome c-type biogenesis</keyword>
<dbReference type="Gene3D" id="3.40.30.10">
    <property type="entry name" value="Glutaredoxin"/>
    <property type="match status" value="1"/>
</dbReference>
<evidence type="ECO:0000259" key="6">
    <source>
        <dbReference type="PROSITE" id="PS51352"/>
    </source>
</evidence>
<name>A0AAU9DDF6_9BACT</name>
<dbReference type="GO" id="GO:0030313">
    <property type="term" value="C:cell envelope"/>
    <property type="evidence" value="ECO:0007669"/>
    <property type="project" value="UniProtKB-SubCell"/>
</dbReference>
<dbReference type="InterPro" id="IPR000866">
    <property type="entry name" value="AhpC/TSA"/>
</dbReference>
<dbReference type="InterPro" id="IPR013766">
    <property type="entry name" value="Thioredoxin_domain"/>
</dbReference>
<dbReference type="Pfam" id="PF14289">
    <property type="entry name" value="DUF4369"/>
    <property type="match status" value="1"/>
</dbReference>
<evidence type="ECO:0000256" key="1">
    <source>
        <dbReference type="ARBA" id="ARBA00004196"/>
    </source>
</evidence>
<dbReference type="InterPro" id="IPR036249">
    <property type="entry name" value="Thioredoxin-like_sf"/>
</dbReference>
<proteinExistence type="predicted"/>
<evidence type="ECO:0000256" key="5">
    <source>
        <dbReference type="SAM" id="Coils"/>
    </source>
</evidence>
<feature type="domain" description="Thioredoxin" evidence="6">
    <location>
        <begin position="237"/>
        <end position="374"/>
    </location>
</feature>
<evidence type="ECO:0000256" key="4">
    <source>
        <dbReference type="ARBA" id="ARBA00023284"/>
    </source>
</evidence>
<dbReference type="PANTHER" id="PTHR42852:SF6">
    <property type="entry name" value="THIOL:DISULFIDE INTERCHANGE PROTEIN DSBE"/>
    <property type="match status" value="1"/>
</dbReference>
<dbReference type="Pfam" id="PF00578">
    <property type="entry name" value="AhpC-TSA"/>
    <property type="match status" value="1"/>
</dbReference>
<keyword evidence="8" id="KW-1185">Reference proteome</keyword>
<dbReference type="CDD" id="cd02966">
    <property type="entry name" value="TlpA_like_family"/>
    <property type="match status" value="1"/>
</dbReference>
<organism evidence="7 8">
    <name type="scientific">Fulvitalea axinellae</name>
    <dbReference type="NCBI Taxonomy" id="1182444"/>
    <lineage>
        <taxon>Bacteria</taxon>
        <taxon>Pseudomonadati</taxon>
        <taxon>Bacteroidota</taxon>
        <taxon>Cytophagia</taxon>
        <taxon>Cytophagales</taxon>
        <taxon>Persicobacteraceae</taxon>
        <taxon>Fulvitalea</taxon>
    </lineage>
</organism>
<dbReference type="PROSITE" id="PS51352">
    <property type="entry name" value="THIOREDOXIN_2"/>
    <property type="match status" value="1"/>
</dbReference>
<gene>
    <name evidence="7" type="ORF">FUAX_36480</name>
</gene>
<evidence type="ECO:0000313" key="7">
    <source>
        <dbReference type="EMBL" id="BDD11216.1"/>
    </source>
</evidence>